<proteinExistence type="predicted"/>
<gene>
    <name evidence="2" type="ORF">FH603_115</name>
</gene>
<dbReference type="Pfam" id="PF11716">
    <property type="entry name" value="MDMPI_N"/>
    <property type="match status" value="1"/>
</dbReference>
<evidence type="ECO:0000313" key="3">
    <source>
        <dbReference type="Proteomes" id="UP000700732"/>
    </source>
</evidence>
<accession>A0ABR6W0B9</accession>
<organism evidence="2 3">
    <name type="scientific">Spirosoma utsteinense</name>
    <dbReference type="NCBI Taxonomy" id="2585773"/>
    <lineage>
        <taxon>Bacteria</taxon>
        <taxon>Pseudomonadati</taxon>
        <taxon>Bacteroidota</taxon>
        <taxon>Cytophagia</taxon>
        <taxon>Cytophagales</taxon>
        <taxon>Cytophagaceae</taxon>
        <taxon>Spirosoma</taxon>
    </lineage>
</organism>
<dbReference type="Proteomes" id="UP000700732">
    <property type="component" value="Unassembled WGS sequence"/>
</dbReference>
<dbReference type="InterPro" id="IPR034660">
    <property type="entry name" value="DinB/YfiT-like"/>
</dbReference>
<reference evidence="2 3" key="1">
    <citation type="submission" date="2019-06" db="EMBL/GenBank/DDBJ databases">
        <title>Spirosoma utsteinense sp. nov. isolated from Antarctic ice-free soils.</title>
        <authorList>
            <person name="Tahon G."/>
        </authorList>
    </citation>
    <scope>NUCLEOTIDE SEQUENCE [LARGE SCALE GENOMIC DNA]</scope>
    <source>
        <strain evidence="2 3">LMG 31447</strain>
    </source>
</reference>
<evidence type="ECO:0000259" key="1">
    <source>
        <dbReference type="Pfam" id="PF11716"/>
    </source>
</evidence>
<dbReference type="NCBIfam" id="TIGR03083">
    <property type="entry name" value="maleylpyruvate isomerase family mycothiol-dependent enzyme"/>
    <property type="match status" value="1"/>
</dbReference>
<protein>
    <recommendedName>
        <fullName evidence="1">Mycothiol-dependent maleylpyruvate isomerase metal-binding domain-containing protein</fullName>
    </recommendedName>
</protein>
<evidence type="ECO:0000313" key="2">
    <source>
        <dbReference type="EMBL" id="MBC3789634.1"/>
    </source>
</evidence>
<sequence>MLPTPIYLTELFPLLDQRLIELLRSLSAADWQRPTVCRGWSVKDITAHLLDGNFRRIAINRDGYESPEKPVIESYQDLVNHLNQLNAEWVKATRRLSPNLLIDLLEQSGRQVYEAFCQLPPHETATFSVGWAGDETSENWFDIAREYTERWHHQQQIRLAVDRPGDLLSQPFHYPLLDTFMRALPHTYRHTAAPTGSVVQVTVSGEGGGVWQLLRQFDAWLLTGQSREIVPTASVSIDEKIAWRLFTKGIGRLDALPYLHFGGDRRLAEKILDMIAVMG</sequence>
<dbReference type="EMBL" id="VFIA01000001">
    <property type="protein sequence ID" value="MBC3789634.1"/>
    <property type="molecule type" value="Genomic_DNA"/>
</dbReference>
<feature type="domain" description="Mycothiol-dependent maleylpyruvate isomerase metal-binding" evidence="1">
    <location>
        <begin position="15"/>
        <end position="157"/>
    </location>
</feature>
<keyword evidence="3" id="KW-1185">Reference proteome</keyword>
<dbReference type="Gene3D" id="1.20.120.450">
    <property type="entry name" value="dinb family like domain"/>
    <property type="match status" value="1"/>
</dbReference>
<dbReference type="RefSeq" id="WP_186734969.1">
    <property type="nucleotide sequence ID" value="NZ_VFIA01000001.1"/>
</dbReference>
<dbReference type="InterPro" id="IPR017517">
    <property type="entry name" value="Maleyloyr_isom"/>
</dbReference>
<dbReference type="SUPFAM" id="SSF109854">
    <property type="entry name" value="DinB/YfiT-like putative metalloenzymes"/>
    <property type="match status" value="1"/>
</dbReference>
<dbReference type="InterPro" id="IPR024344">
    <property type="entry name" value="MDMPI_metal-binding"/>
</dbReference>
<comment type="caution">
    <text evidence="2">The sequence shown here is derived from an EMBL/GenBank/DDBJ whole genome shotgun (WGS) entry which is preliminary data.</text>
</comment>
<name>A0ABR6W0B9_9BACT</name>